<evidence type="ECO:0000259" key="3">
    <source>
        <dbReference type="Pfam" id="PF04326"/>
    </source>
</evidence>
<dbReference type="AlphaFoldDB" id="A0A246EET0"/>
<dbReference type="PANTHER" id="PTHR30595:SF6">
    <property type="entry name" value="SCHLAFEN ALBA-2 DOMAIN-CONTAINING PROTEIN"/>
    <property type="match status" value="1"/>
</dbReference>
<keyword evidence="2" id="KW-0804">Transcription</keyword>
<reference evidence="4 5" key="1">
    <citation type="submission" date="2017-05" db="EMBL/GenBank/DDBJ databases">
        <title>Genome sequencing of Fusobacterium nucleatum subsp. polymorphum KCOM 1001 (=ChDC F119).</title>
        <authorList>
            <person name="Kook J.-K."/>
            <person name="Park S.-N."/>
            <person name="Lim Y.K."/>
            <person name="Roh H."/>
        </authorList>
    </citation>
    <scope>NUCLEOTIDE SEQUENCE [LARGE SCALE GENOMIC DNA]</scope>
    <source>
        <strain evidence="4 5">KCOM 1001</strain>
    </source>
</reference>
<dbReference type="Pfam" id="PF04703">
    <property type="entry name" value="FaeA"/>
    <property type="match status" value="1"/>
</dbReference>
<protein>
    <submittedName>
        <fullName evidence="4">AAA family ATPase</fullName>
    </submittedName>
</protein>
<name>A0A246EET0_FUSNP</name>
<proteinExistence type="predicted"/>
<organism evidence="4 5">
    <name type="scientific">Fusobacterium nucleatum subsp. polymorphum</name>
    <name type="common">Fusobacterium polymorphum</name>
    <dbReference type="NCBI Taxonomy" id="76857"/>
    <lineage>
        <taxon>Bacteria</taxon>
        <taxon>Fusobacteriati</taxon>
        <taxon>Fusobacteriota</taxon>
        <taxon>Fusobacteriia</taxon>
        <taxon>Fusobacteriales</taxon>
        <taxon>Fusobacteriaceae</taxon>
        <taxon>Fusobacterium</taxon>
    </lineage>
</organism>
<evidence type="ECO:0000256" key="2">
    <source>
        <dbReference type="ARBA" id="ARBA00023163"/>
    </source>
</evidence>
<dbReference type="Gene3D" id="3.30.950.30">
    <property type="entry name" value="Schlafen, AAA domain"/>
    <property type="match status" value="1"/>
</dbReference>
<dbReference type="RefSeq" id="WP_088388191.1">
    <property type="nucleotide sequence ID" value="NZ_NHRT01000001.1"/>
</dbReference>
<accession>A0A246EET0</accession>
<evidence type="ECO:0000313" key="5">
    <source>
        <dbReference type="Proteomes" id="UP000197470"/>
    </source>
</evidence>
<dbReference type="Proteomes" id="UP000197470">
    <property type="component" value="Unassembled WGS sequence"/>
</dbReference>
<dbReference type="InterPro" id="IPR038461">
    <property type="entry name" value="Schlafen_AlbA_2_dom_sf"/>
</dbReference>
<dbReference type="InterPro" id="IPR007421">
    <property type="entry name" value="Schlafen_AlbA_2_dom"/>
</dbReference>
<dbReference type="PANTHER" id="PTHR30595">
    <property type="entry name" value="GLPR-RELATED TRANSCRIPTIONAL REPRESSOR"/>
    <property type="match status" value="1"/>
</dbReference>
<keyword evidence="1" id="KW-0805">Transcription regulation</keyword>
<dbReference type="Pfam" id="PF13749">
    <property type="entry name" value="HATPase_c_4"/>
    <property type="match status" value="1"/>
</dbReference>
<sequence>MNLSKYIGEGTLYDKKEKLENNKPKSWLKTVSAFANGIGGALIFGISDKDEVIGLDNYKKDSENISEIIKTKIEPLPKVTLKHYLIEDKNIIILFVHSGKETPYYFTEGGYQTAYIRLGNESIPAKNSDLINLILKGKNRSYDSLGTDIKKDNVSFTKLKSLYYLKTGNEFTDSDLESFGLVNKDNFLTNAGALLADEPIIKHSRIFCTRWNGLDMTSGIEEALNDSEFEGSILLLLQNAENFIKVNTKKKWKKGNESRIEMPDYPERAIQEVLVNAIIHRDYAVIGSEIHIDIYDDRIEIYSPGGMFDGSFIQEQNIMEISSLRRNPIIADLFNRIHLMERRGSGLKKIISSYKNAINYTQEKEVEFKSTQKDFKVILKNLNYKVAIKSGDKMAIKSGDKVAIKSQDEQLEKILEYIKKYNNCKTSDIENLLSVKSSRARKLLSILVSEKKIQALGQNKNRYYVLSK</sequence>
<gene>
    <name evidence="4" type="ORF">CA839_03820</name>
</gene>
<dbReference type="GO" id="GO:0006355">
    <property type="term" value="P:regulation of DNA-templated transcription"/>
    <property type="evidence" value="ECO:0007669"/>
    <property type="project" value="InterPro"/>
</dbReference>
<dbReference type="Gene3D" id="1.10.10.10">
    <property type="entry name" value="Winged helix-like DNA-binding domain superfamily/Winged helix DNA-binding domain"/>
    <property type="match status" value="1"/>
</dbReference>
<dbReference type="InterPro" id="IPR036388">
    <property type="entry name" value="WH-like_DNA-bd_sf"/>
</dbReference>
<evidence type="ECO:0000256" key="1">
    <source>
        <dbReference type="ARBA" id="ARBA00023015"/>
    </source>
</evidence>
<dbReference type="InterPro" id="IPR006793">
    <property type="entry name" value="FaeA"/>
</dbReference>
<dbReference type="EMBL" id="NHRT01000001">
    <property type="protein sequence ID" value="OWP25134.1"/>
    <property type="molecule type" value="Genomic_DNA"/>
</dbReference>
<dbReference type="Pfam" id="PF04326">
    <property type="entry name" value="SLFN_AlbA_2"/>
    <property type="match status" value="1"/>
</dbReference>
<dbReference type="Gene3D" id="3.30.565.60">
    <property type="match status" value="1"/>
</dbReference>
<dbReference type="InterPro" id="IPR038475">
    <property type="entry name" value="RecG_C_sf"/>
</dbReference>
<evidence type="ECO:0000313" key="4">
    <source>
        <dbReference type="EMBL" id="OWP25134.1"/>
    </source>
</evidence>
<feature type="domain" description="Schlafen AlbA-2" evidence="3">
    <location>
        <begin position="9"/>
        <end position="125"/>
    </location>
</feature>
<comment type="caution">
    <text evidence="4">The sequence shown here is derived from an EMBL/GenBank/DDBJ whole genome shotgun (WGS) entry which is preliminary data.</text>
</comment>